<sequence>MIEGVYRAATGLAGPLIRLYLAHRRRRGKEDPRRFGERLGQPGLPRLPGPLVWIHAASVGESLSVLPLVERLRRRGLGVLLTTGTVTSARMVGDRLPEGAVHQYLPVDRLPYVTAFLDHWRPDLVLWTESDFWPNLLFEARRRDLPLVLIQGRISPRSFARWRRLPRLIGRMLGGFDLCLAQTEADADRLRQLGGGDVRCLGNLKYTVPPLPAAPDELARLVAAIGDRPVWLAASTHPGEEEIVAETHRRLAPRFPGLLTLIVPRHPARGPDIARKLAALGLSVAMRSAGETPRAGTAIHLGDTMGELGLFYRLAGIVLMGKSLAVGGGQNPFEPARLGCAVLFGPRMENFPEMTAQMVAAGAALEVADGTALTEALAGLLADPARLAGMRAAAAAWAEAEAEVLDSVEAALAPLLAAAEARHARP</sequence>
<evidence type="ECO:0000256" key="3">
    <source>
        <dbReference type="ARBA" id="ARBA00012621"/>
    </source>
</evidence>
<dbReference type="InterPro" id="IPR007507">
    <property type="entry name" value="Glycos_transf_N"/>
</dbReference>
<comment type="function">
    <text evidence="1 8">Involved in lipopolysaccharide (LPS) biosynthesis. Catalyzes the transfer of 3-deoxy-D-manno-octulosonate (Kdo) residue(s) from CMP-Kdo to lipid IV(A), the tetraacyldisaccharide-1,4'-bisphosphate precursor of lipid A.</text>
</comment>
<dbReference type="PANTHER" id="PTHR42755:SF1">
    <property type="entry name" value="3-DEOXY-D-MANNO-OCTULOSONIC ACID TRANSFERASE, MITOCHONDRIAL-RELATED"/>
    <property type="match status" value="1"/>
</dbReference>
<evidence type="ECO:0000256" key="1">
    <source>
        <dbReference type="ARBA" id="ARBA00003394"/>
    </source>
</evidence>
<comment type="subcellular location">
    <subcellularLocation>
        <location evidence="8">Cell membrane</location>
    </subcellularLocation>
</comment>
<keyword evidence="8" id="KW-0448">Lipopolysaccharide biosynthesis</keyword>
<dbReference type="Proteomes" id="UP001597296">
    <property type="component" value="Unassembled WGS sequence"/>
</dbReference>
<comment type="pathway">
    <text evidence="2 8">Bacterial outer membrane biogenesis; LPS core biosynthesis.</text>
</comment>
<organism evidence="10 11">
    <name type="scientific">Phaeospirillum tilakii</name>
    <dbReference type="NCBI Taxonomy" id="741673"/>
    <lineage>
        <taxon>Bacteria</taxon>
        <taxon>Pseudomonadati</taxon>
        <taxon>Pseudomonadota</taxon>
        <taxon>Alphaproteobacteria</taxon>
        <taxon>Rhodospirillales</taxon>
        <taxon>Rhodospirillaceae</taxon>
        <taxon>Phaeospirillum</taxon>
    </lineage>
</organism>
<evidence type="ECO:0000256" key="7">
    <source>
        <dbReference type="ARBA" id="ARBA00049183"/>
    </source>
</evidence>
<dbReference type="InterPro" id="IPR039901">
    <property type="entry name" value="Kdotransferase"/>
</dbReference>
<keyword evidence="8" id="KW-0472">Membrane</keyword>
<comment type="similarity">
    <text evidence="8">Belongs to the glycosyltransferase group 1 family.</text>
</comment>
<evidence type="ECO:0000313" key="10">
    <source>
        <dbReference type="EMBL" id="MFD2234458.1"/>
    </source>
</evidence>
<accession>A0ABW5CEJ0</accession>
<comment type="caution">
    <text evidence="10">The sequence shown here is derived from an EMBL/GenBank/DDBJ whole genome shotgun (WGS) entry which is preliminary data.</text>
</comment>
<reference evidence="11" key="1">
    <citation type="journal article" date="2019" name="Int. J. Syst. Evol. Microbiol.">
        <title>The Global Catalogue of Microorganisms (GCM) 10K type strain sequencing project: providing services to taxonomists for standard genome sequencing and annotation.</title>
        <authorList>
            <consortium name="The Broad Institute Genomics Platform"/>
            <consortium name="The Broad Institute Genome Sequencing Center for Infectious Disease"/>
            <person name="Wu L."/>
            <person name="Ma J."/>
        </authorList>
    </citation>
    <scope>NUCLEOTIDE SEQUENCE [LARGE SCALE GENOMIC DNA]</scope>
    <source>
        <strain evidence="11">KCTC 15012</strain>
    </source>
</reference>
<evidence type="ECO:0000256" key="4">
    <source>
        <dbReference type="ARBA" id="ARBA00019077"/>
    </source>
</evidence>
<evidence type="ECO:0000256" key="6">
    <source>
        <dbReference type="ARBA" id="ARBA00031445"/>
    </source>
</evidence>
<dbReference type="InterPro" id="IPR038107">
    <property type="entry name" value="Glycos_transf_N_sf"/>
</dbReference>
<evidence type="ECO:0000256" key="5">
    <source>
        <dbReference type="ARBA" id="ARBA00022679"/>
    </source>
</evidence>
<keyword evidence="11" id="KW-1185">Reference proteome</keyword>
<comment type="catalytic activity">
    <reaction evidence="7 8">
        <text>lipid IVA (E. coli) + CMP-3-deoxy-beta-D-manno-octulosonate = alpha-Kdo-(2-&gt;6)-lipid IVA (E. coli) + CMP + H(+)</text>
        <dbReference type="Rhea" id="RHEA:28066"/>
        <dbReference type="ChEBI" id="CHEBI:15378"/>
        <dbReference type="ChEBI" id="CHEBI:58603"/>
        <dbReference type="ChEBI" id="CHEBI:60364"/>
        <dbReference type="ChEBI" id="CHEBI:60377"/>
        <dbReference type="ChEBI" id="CHEBI:85987"/>
        <dbReference type="EC" id="2.4.99.12"/>
    </reaction>
</comment>
<evidence type="ECO:0000256" key="2">
    <source>
        <dbReference type="ARBA" id="ARBA00004713"/>
    </source>
</evidence>
<feature type="domain" description="3-deoxy-D-manno-octulosonic-acid transferase N-terminal" evidence="9">
    <location>
        <begin position="34"/>
        <end position="207"/>
    </location>
</feature>
<protein>
    <recommendedName>
        <fullName evidence="4 8">3-deoxy-D-manno-octulosonic acid transferase</fullName>
        <shortName evidence="8">Kdo transferase</shortName>
        <ecNumber evidence="3 8">2.4.99.12</ecNumber>
    </recommendedName>
    <alternativeName>
        <fullName evidence="6 8">Lipid IV(A) 3-deoxy-D-manno-octulosonic acid transferase</fullName>
    </alternativeName>
</protein>
<proteinExistence type="inferred from homology"/>
<evidence type="ECO:0000313" key="11">
    <source>
        <dbReference type="Proteomes" id="UP001597296"/>
    </source>
</evidence>
<dbReference type="GO" id="GO:0016740">
    <property type="term" value="F:transferase activity"/>
    <property type="evidence" value="ECO:0007669"/>
    <property type="project" value="UniProtKB-KW"/>
</dbReference>
<name>A0ABW5CEJ0_9PROT</name>
<dbReference type="Gene3D" id="3.40.50.2000">
    <property type="entry name" value="Glycogen Phosphorylase B"/>
    <property type="match status" value="1"/>
</dbReference>
<keyword evidence="5 8" id="KW-0808">Transferase</keyword>
<dbReference type="EMBL" id="JBHUIY010000022">
    <property type="protein sequence ID" value="MFD2234458.1"/>
    <property type="molecule type" value="Genomic_DNA"/>
</dbReference>
<dbReference type="Pfam" id="PF04413">
    <property type="entry name" value="Glycos_transf_N"/>
    <property type="match status" value="1"/>
</dbReference>
<dbReference type="EC" id="2.4.99.12" evidence="3 8"/>
<keyword evidence="8" id="KW-1003">Cell membrane</keyword>
<evidence type="ECO:0000259" key="9">
    <source>
        <dbReference type="Pfam" id="PF04413"/>
    </source>
</evidence>
<dbReference type="PANTHER" id="PTHR42755">
    <property type="entry name" value="3-DEOXY-MANNO-OCTULOSONATE CYTIDYLYLTRANSFERASE"/>
    <property type="match status" value="1"/>
</dbReference>
<evidence type="ECO:0000256" key="8">
    <source>
        <dbReference type="RuleBase" id="RU365103"/>
    </source>
</evidence>
<gene>
    <name evidence="10" type="ORF">ACFSNB_11635</name>
</gene>
<dbReference type="RefSeq" id="WP_377316691.1">
    <property type="nucleotide sequence ID" value="NZ_JBHUIY010000022.1"/>
</dbReference>
<dbReference type="SUPFAM" id="SSF53756">
    <property type="entry name" value="UDP-Glycosyltransferase/glycogen phosphorylase"/>
    <property type="match status" value="1"/>
</dbReference>
<dbReference type="Gene3D" id="3.40.50.11720">
    <property type="entry name" value="3-Deoxy-D-manno-octulosonic-acid transferase, N-terminal domain"/>
    <property type="match status" value="1"/>
</dbReference>